<accession>A0A914DQD8</accession>
<name>A0A914DQD8_9BILA</name>
<evidence type="ECO:0000256" key="1">
    <source>
        <dbReference type="SAM" id="MobiDB-lite"/>
    </source>
</evidence>
<dbReference type="AlphaFoldDB" id="A0A914DQD8"/>
<protein>
    <submittedName>
        <fullName evidence="3">F-box domain-containing protein</fullName>
    </submittedName>
</protein>
<evidence type="ECO:0000313" key="2">
    <source>
        <dbReference type="Proteomes" id="UP000887540"/>
    </source>
</evidence>
<feature type="compositionally biased region" description="Basic residues" evidence="1">
    <location>
        <begin position="35"/>
        <end position="56"/>
    </location>
</feature>
<proteinExistence type="predicted"/>
<sequence length="492" mass="56540">MPRRITTRSSAKAKKSTLKKSSKKAKLLPAPGKKNVAKRRTTRSQVRKKAPKKTIKKNGSSQINGLLDTVIGDVFGKMNRAAMLEEKEAREFEKERKIRLKKFMAGELSDDEYEQPSTSKKFKASGSRKPFPWERVKEMAKKTANLHKRNAFLEENEDSDESAQKTCAPIDNVPLNYGVPYEKLIDILKFVDRHESEKCLLVSKRWSSIVASSEKNLPCREKIQIYNTNNVFWLKRKGAAQERITESKAEILRKCLCTKFEILRFNDEVMEELEQVSKFAGRQIATNEVQFTVDDDFDEMGILKFLPKILMKIIRAQKVVLILKAKVLNMIFKNPGLLTIPDPPREVDLKAAPSYYVYGGKYSDATGICASVKVLNFIQHNKELYKPNRFSLHFESQLDGFWEKYVDYFLKTKDLERLPRCIQIDAAVNTTIFESMKKYLKNSHAIELTEGTGGSKIYIYKFRRQGGAILKIVIGPNLPTYYTVLMKEDLDD</sequence>
<reference evidence="3" key="1">
    <citation type="submission" date="2022-11" db="UniProtKB">
        <authorList>
            <consortium name="WormBaseParasite"/>
        </authorList>
    </citation>
    <scope>IDENTIFICATION</scope>
</reference>
<evidence type="ECO:0000313" key="3">
    <source>
        <dbReference type="WBParaSite" id="ACRNAN_scaffold3602.g28503.t1"/>
    </source>
</evidence>
<feature type="compositionally biased region" description="Basic residues" evidence="1">
    <location>
        <begin position="1"/>
        <end position="26"/>
    </location>
</feature>
<dbReference type="Proteomes" id="UP000887540">
    <property type="component" value="Unplaced"/>
</dbReference>
<organism evidence="2 3">
    <name type="scientific">Acrobeloides nanus</name>
    <dbReference type="NCBI Taxonomy" id="290746"/>
    <lineage>
        <taxon>Eukaryota</taxon>
        <taxon>Metazoa</taxon>
        <taxon>Ecdysozoa</taxon>
        <taxon>Nematoda</taxon>
        <taxon>Chromadorea</taxon>
        <taxon>Rhabditida</taxon>
        <taxon>Tylenchina</taxon>
        <taxon>Cephalobomorpha</taxon>
        <taxon>Cephaloboidea</taxon>
        <taxon>Cephalobidae</taxon>
        <taxon>Acrobeloides</taxon>
    </lineage>
</organism>
<feature type="region of interest" description="Disordered" evidence="1">
    <location>
        <begin position="1"/>
        <end position="61"/>
    </location>
</feature>
<dbReference type="WBParaSite" id="ACRNAN_scaffold3602.g28503.t1">
    <property type="protein sequence ID" value="ACRNAN_scaffold3602.g28503.t1"/>
    <property type="gene ID" value="ACRNAN_scaffold3602.g28503"/>
</dbReference>
<keyword evidence="2" id="KW-1185">Reference proteome</keyword>